<feature type="region of interest" description="Disordered" evidence="1">
    <location>
        <begin position="148"/>
        <end position="339"/>
    </location>
</feature>
<sequence length="362" mass="36897">MGNSLGCVKGAKEPAAGKAPLPPKKRVRFKRKRRGKKRTAPEAAPEEEQPSAGREVAEEDEALKLEATPQRQGAAEPAGSLPQGAALAGEAAPGAGPGARHPGRVVQVKERFQGEIQTARLVLEPRAGPAGDSPEEGLTVVARLLENPAERHREKAASRLVELQRTGPGSSRAVLLPVPSGTAAAHGSGSPAAGLCSGASEEPPKTRETWEREESNEKSSSAAWTSSSAVEPGTVSELSTPSPMVEQLESRSLAGLPSSRDRPAAGAGDGTWTRGSTKLPASPSGSSFGTAPCSSGYASDPARRLAAGAGAGGTSAALAGDDRVRPGEAERLARRGRAGTAAGRPLIQVLSGCCSTCRLATV</sequence>
<feature type="compositionally biased region" description="Low complexity" evidence="1">
    <location>
        <begin position="180"/>
        <end position="194"/>
    </location>
</feature>
<feature type="compositionally biased region" description="Basic and acidic residues" evidence="1">
    <location>
        <begin position="320"/>
        <end position="333"/>
    </location>
</feature>
<feature type="compositionally biased region" description="Basic and acidic residues" evidence="1">
    <location>
        <begin position="148"/>
        <end position="157"/>
    </location>
</feature>
<name>A0ABM4FSB8_9AVES</name>
<accession>A0ABM4FSB8</accession>
<feature type="compositionally biased region" description="Low complexity" evidence="1">
    <location>
        <begin position="219"/>
        <end position="229"/>
    </location>
</feature>
<evidence type="ECO:0000313" key="3">
    <source>
        <dbReference type="RefSeq" id="XP_067167845.1"/>
    </source>
</evidence>
<evidence type="ECO:0000256" key="1">
    <source>
        <dbReference type="SAM" id="MobiDB-lite"/>
    </source>
</evidence>
<dbReference type="Proteomes" id="UP001652627">
    <property type="component" value="Chromosome 27"/>
</dbReference>
<dbReference type="GeneID" id="136994316"/>
<keyword evidence="2" id="KW-1185">Reference proteome</keyword>
<evidence type="ECO:0000313" key="2">
    <source>
        <dbReference type="Proteomes" id="UP001652627"/>
    </source>
</evidence>
<proteinExistence type="predicted"/>
<feature type="compositionally biased region" description="Basic and acidic residues" evidence="1">
    <location>
        <begin position="202"/>
        <end position="217"/>
    </location>
</feature>
<feature type="compositionally biased region" description="Low complexity" evidence="1">
    <location>
        <begin position="82"/>
        <end position="100"/>
    </location>
</feature>
<feature type="compositionally biased region" description="Basic residues" evidence="1">
    <location>
        <begin position="23"/>
        <end position="38"/>
    </location>
</feature>
<gene>
    <name evidence="3" type="primary">LOC136994316</name>
</gene>
<protein>
    <submittedName>
        <fullName evidence="3">Uncharacterized protein</fullName>
    </submittedName>
</protein>
<feature type="region of interest" description="Disordered" evidence="1">
    <location>
        <begin position="1"/>
        <end position="105"/>
    </location>
</feature>
<dbReference type="RefSeq" id="XP_067167845.1">
    <property type="nucleotide sequence ID" value="XM_067311744.1"/>
</dbReference>
<organism evidence="2 3">
    <name type="scientific">Apteryx mantelli</name>
    <name type="common">North Island brown kiwi</name>
    <dbReference type="NCBI Taxonomy" id="2696672"/>
    <lineage>
        <taxon>Eukaryota</taxon>
        <taxon>Metazoa</taxon>
        <taxon>Chordata</taxon>
        <taxon>Craniata</taxon>
        <taxon>Vertebrata</taxon>
        <taxon>Euteleostomi</taxon>
        <taxon>Archelosauria</taxon>
        <taxon>Archosauria</taxon>
        <taxon>Dinosauria</taxon>
        <taxon>Saurischia</taxon>
        <taxon>Theropoda</taxon>
        <taxon>Coelurosauria</taxon>
        <taxon>Aves</taxon>
        <taxon>Palaeognathae</taxon>
        <taxon>Apterygiformes</taxon>
        <taxon>Apterygidae</taxon>
        <taxon>Apteryx</taxon>
    </lineage>
</organism>
<feature type="compositionally biased region" description="Polar residues" evidence="1">
    <location>
        <begin position="283"/>
        <end position="297"/>
    </location>
</feature>
<reference evidence="3" key="1">
    <citation type="submission" date="2025-08" db="UniProtKB">
        <authorList>
            <consortium name="RefSeq"/>
        </authorList>
    </citation>
    <scope>IDENTIFICATION</scope>
    <source>
        <tissue evidence="3">Blood</tissue>
    </source>
</reference>
<feature type="compositionally biased region" description="Low complexity" evidence="1">
    <location>
        <begin position="304"/>
        <end position="319"/>
    </location>
</feature>